<dbReference type="EMBL" id="OW240916">
    <property type="protein sequence ID" value="CAH2296720.1"/>
    <property type="molecule type" value="Genomic_DNA"/>
</dbReference>
<accession>A0AAD1W8R3</accession>
<evidence type="ECO:0000313" key="2">
    <source>
        <dbReference type="EMBL" id="CAH2296720.1"/>
    </source>
</evidence>
<evidence type="ECO:0000313" key="3">
    <source>
        <dbReference type="Proteomes" id="UP001295444"/>
    </source>
</evidence>
<name>A0AAD1W8R3_PELCU</name>
<dbReference type="EMBL" id="OW240914">
    <property type="protein sequence ID" value="CAH2274690.1"/>
    <property type="molecule type" value="Genomic_DNA"/>
</dbReference>
<evidence type="ECO:0000313" key="1">
    <source>
        <dbReference type="EMBL" id="CAH2274690.1"/>
    </source>
</evidence>
<keyword evidence="3" id="KW-1185">Reference proteome</keyword>
<protein>
    <submittedName>
        <fullName evidence="2">Uncharacterized protein</fullName>
    </submittedName>
</protein>
<gene>
    <name evidence="1" type="ORF">PECUL_23A004691</name>
    <name evidence="2" type="ORF">PECUL_23A011535</name>
</gene>
<dbReference type="Proteomes" id="UP001295444">
    <property type="component" value="Chromosome 05"/>
</dbReference>
<organism evidence="2 3">
    <name type="scientific">Pelobates cultripes</name>
    <name type="common">Western spadefoot toad</name>
    <dbReference type="NCBI Taxonomy" id="61616"/>
    <lineage>
        <taxon>Eukaryota</taxon>
        <taxon>Metazoa</taxon>
        <taxon>Chordata</taxon>
        <taxon>Craniata</taxon>
        <taxon>Vertebrata</taxon>
        <taxon>Euteleostomi</taxon>
        <taxon>Amphibia</taxon>
        <taxon>Batrachia</taxon>
        <taxon>Anura</taxon>
        <taxon>Pelobatoidea</taxon>
        <taxon>Pelobatidae</taxon>
        <taxon>Pelobates</taxon>
    </lineage>
</organism>
<dbReference type="Proteomes" id="UP001295444">
    <property type="component" value="Chromosome 03"/>
</dbReference>
<reference evidence="2" key="1">
    <citation type="submission" date="2022-03" db="EMBL/GenBank/DDBJ databases">
        <authorList>
            <person name="Alioto T."/>
            <person name="Alioto T."/>
            <person name="Gomez Garrido J."/>
        </authorList>
    </citation>
    <scope>NUCLEOTIDE SEQUENCE</scope>
</reference>
<proteinExistence type="predicted"/>
<sequence>MRECSVRARKSENGMYIRRKNGSKNITASTAPEEVPKNAGRNALSRYHQTSEPAVQRPYLRPFFFFVYACC</sequence>
<dbReference type="AlphaFoldDB" id="A0AAD1W8R3"/>